<dbReference type="AlphaFoldDB" id="A0A8B7Z6Z2"/>
<evidence type="ECO:0000313" key="2">
    <source>
        <dbReference type="Proteomes" id="UP000694845"/>
    </source>
</evidence>
<organism evidence="2 3">
    <name type="scientific">Acanthaster planci</name>
    <name type="common">Crown-of-thorns starfish</name>
    <dbReference type="NCBI Taxonomy" id="133434"/>
    <lineage>
        <taxon>Eukaryota</taxon>
        <taxon>Metazoa</taxon>
        <taxon>Echinodermata</taxon>
        <taxon>Eleutherozoa</taxon>
        <taxon>Asterozoa</taxon>
        <taxon>Asteroidea</taxon>
        <taxon>Valvatacea</taxon>
        <taxon>Valvatida</taxon>
        <taxon>Acanthasteridae</taxon>
        <taxon>Acanthaster</taxon>
    </lineage>
</organism>
<keyword evidence="1" id="KW-0732">Signal</keyword>
<dbReference type="OrthoDB" id="10152070at2759"/>
<feature type="chain" id="PRO_5034622254" evidence="1">
    <location>
        <begin position="21"/>
        <end position="161"/>
    </location>
</feature>
<name>A0A8B7Z6Z2_ACAPL</name>
<dbReference type="OMA" id="TINGDMC"/>
<evidence type="ECO:0000313" key="3">
    <source>
        <dbReference type="RefSeq" id="XP_022101413.1"/>
    </source>
</evidence>
<dbReference type="Proteomes" id="UP000694845">
    <property type="component" value="Unplaced"/>
</dbReference>
<dbReference type="KEGG" id="aplc:110985027"/>
<proteinExistence type="predicted"/>
<evidence type="ECO:0000256" key="1">
    <source>
        <dbReference type="SAM" id="SignalP"/>
    </source>
</evidence>
<sequence>MDCKLLSVFLIAVSASGALAIRCYVCAPTKVCQNNELGSLVTCPNFTGLVINQCAKFDGEFSGSVGDNKVSFNGLIRDCNAVPVNFAAPPNRCFSGDEATKYMRRLIEQVSSGAPSVGELTITINGDMCFCNEDGCNGVGSLQPFLAPILVLAFVQSALNM</sequence>
<dbReference type="GeneID" id="110985027"/>
<feature type="signal peptide" evidence="1">
    <location>
        <begin position="1"/>
        <end position="20"/>
    </location>
</feature>
<protein>
    <submittedName>
        <fullName evidence="3">Uncharacterized protein LOC110985027</fullName>
    </submittedName>
</protein>
<keyword evidence="2" id="KW-1185">Reference proteome</keyword>
<reference evidence="3" key="1">
    <citation type="submission" date="2025-08" db="UniProtKB">
        <authorList>
            <consortium name="RefSeq"/>
        </authorList>
    </citation>
    <scope>IDENTIFICATION</scope>
</reference>
<gene>
    <name evidence="3" type="primary">LOC110985027</name>
</gene>
<accession>A0A8B7Z6Z2</accession>
<dbReference type="RefSeq" id="XP_022101413.1">
    <property type="nucleotide sequence ID" value="XM_022245721.1"/>
</dbReference>